<evidence type="ECO:0000259" key="1">
    <source>
        <dbReference type="Pfam" id="PF18407"/>
    </source>
</evidence>
<proteinExistence type="predicted"/>
<comment type="caution">
    <text evidence="2">The sequence shown here is derived from an EMBL/GenBank/DDBJ whole genome shotgun (WGS) entry which is preliminary data.</text>
</comment>
<reference evidence="2 3" key="2">
    <citation type="submission" date="2019-09" db="EMBL/GenBank/DDBJ databases">
        <authorList>
            <person name="Jin C."/>
        </authorList>
    </citation>
    <scope>NUCLEOTIDE SEQUENCE [LARGE SCALE GENOMIC DNA]</scope>
    <source>
        <strain evidence="2 3">AN110305</strain>
    </source>
</reference>
<reference evidence="2 3" key="1">
    <citation type="submission" date="2019-09" db="EMBL/GenBank/DDBJ databases">
        <title>Goodfellowia gen. nov., a new genus of the Pseudonocardineae related to Actinoalloteichus, containing Goodfellowia coeruleoviolacea gen. nov., comb. nov. gen. nov., comb. nov.</title>
        <authorList>
            <person name="Labeda D."/>
        </authorList>
    </citation>
    <scope>NUCLEOTIDE SEQUENCE [LARGE SCALE GENOMIC DNA]</scope>
    <source>
        <strain evidence="2 3">AN110305</strain>
    </source>
</reference>
<dbReference type="PANTHER" id="PTHR19288">
    <property type="entry name" value="4-NITROPHENYLPHOSPHATASE-RELATED"/>
    <property type="match status" value="1"/>
</dbReference>
<dbReference type="GO" id="GO:0005737">
    <property type="term" value="C:cytoplasm"/>
    <property type="evidence" value="ECO:0007669"/>
    <property type="project" value="TreeGrafter"/>
</dbReference>
<dbReference type="SUPFAM" id="SSF56784">
    <property type="entry name" value="HAD-like"/>
    <property type="match status" value="1"/>
</dbReference>
<dbReference type="Pfam" id="PF13344">
    <property type="entry name" value="Hydrolase_6"/>
    <property type="match status" value="1"/>
</dbReference>
<dbReference type="Pfam" id="PF13242">
    <property type="entry name" value="Hydrolase_like"/>
    <property type="match status" value="1"/>
</dbReference>
<dbReference type="InterPro" id="IPR023214">
    <property type="entry name" value="HAD_sf"/>
</dbReference>
<evidence type="ECO:0000313" key="3">
    <source>
        <dbReference type="Proteomes" id="UP000323454"/>
    </source>
</evidence>
<dbReference type="Proteomes" id="UP000323454">
    <property type="component" value="Unassembled WGS sequence"/>
</dbReference>
<protein>
    <submittedName>
        <fullName evidence="2">HAD-IIA family hydrolase</fullName>
    </submittedName>
</protein>
<dbReference type="GO" id="GO:0016791">
    <property type="term" value="F:phosphatase activity"/>
    <property type="evidence" value="ECO:0007669"/>
    <property type="project" value="TreeGrafter"/>
</dbReference>
<organism evidence="2 3">
    <name type="scientific">Solihabitans fulvus</name>
    <dbReference type="NCBI Taxonomy" id="1892852"/>
    <lineage>
        <taxon>Bacteria</taxon>
        <taxon>Bacillati</taxon>
        <taxon>Actinomycetota</taxon>
        <taxon>Actinomycetes</taxon>
        <taxon>Pseudonocardiales</taxon>
        <taxon>Pseudonocardiaceae</taxon>
        <taxon>Solihabitans</taxon>
    </lineage>
</organism>
<evidence type="ECO:0000313" key="2">
    <source>
        <dbReference type="EMBL" id="KAA2252897.1"/>
    </source>
</evidence>
<dbReference type="OrthoDB" id="3400930at2"/>
<dbReference type="Gene3D" id="3.40.50.1000">
    <property type="entry name" value="HAD superfamily/HAD-like"/>
    <property type="match status" value="2"/>
</dbReference>
<dbReference type="AlphaFoldDB" id="A0A5B2WSJ8"/>
<accession>A0A5B2WSJ8</accession>
<dbReference type="InterPro" id="IPR036412">
    <property type="entry name" value="HAD-like_sf"/>
</dbReference>
<dbReference type="Gene3D" id="3.30.300.290">
    <property type="match status" value="1"/>
</dbReference>
<dbReference type="InterPro" id="IPR041065">
    <property type="entry name" value="GNAT-like"/>
</dbReference>
<name>A0A5B2WSJ8_9PSEU</name>
<dbReference type="InterPro" id="IPR006357">
    <property type="entry name" value="HAD-SF_hydro_IIA"/>
</dbReference>
<gene>
    <name evidence="2" type="ORF">F0L68_34575</name>
</gene>
<keyword evidence="3" id="KW-1185">Reference proteome</keyword>
<keyword evidence="2" id="KW-0378">Hydrolase</keyword>
<sequence>MLDDYDALLLDLDGTVYRGGEAVPGAAEAVASAREQGVAVRFVTNNASRAPQQVAEHLSQLGFGAAVREVSTSAQAAAAVLATRVPAGSSVLVLGTEALADEVRSVGLVPVRTAEGAVAVVQGLSQDLGWRHLAEACVAIRAGAQWVACNVDATLPTERGQLPGNGALVAALRTATGVEPVVAGKPARPLMDQAVASTDATRPLVVGDRLDTDIAGARAAGLDSLLVLTGVSTPVELLAAQEELRPTHVSADLSCVLRPAAESAVGPRPQWTVLVEDGVLSAAAAGAGDSLDLLRALCAAWWAAGGGTPELRAEDGAAKAALIDLGLANS</sequence>
<dbReference type="Pfam" id="PF18407">
    <property type="entry name" value="GNAT_like"/>
    <property type="match status" value="1"/>
</dbReference>
<dbReference type="PANTHER" id="PTHR19288:SF95">
    <property type="entry name" value="D-GLYCEROL 3-PHOSPHATE PHOSPHATASE"/>
    <property type="match status" value="1"/>
</dbReference>
<dbReference type="NCBIfam" id="TIGR01460">
    <property type="entry name" value="HAD-SF-IIA"/>
    <property type="match status" value="1"/>
</dbReference>
<feature type="domain" description="GCN5-related N-acetyltransferase-like" evidence="1">
    <location>
        <begin position="268"/>
        <end position="327"/>
    </location>
</feature>
<dbReference type="EMBL" id="VUOB01000072">
    <property type="protein sequence ID" value="KAA2252897.1"/>
    <property type="molecule type" value="Genomic_DNA"/>
</dbReference>